<dbReference type="Pfam" id="PF00078">
    <property type="entry name" value="RVT_1"/>
    <property type="match status" value="1"/>
</dbReference>
<dbReference type="EMBL" id="BGZK01001092">
    <property type="protein sequence ID" value="GBP70950.1"/>
    <property type="molecule type" value="Genomic_DNA"/>
</dbReference>
<dbReference type="InterPro" id="IPR000477">
    <property type="entry name" value="RT_dom"/>
</dbReference>
<proteinExistence type="predicted"/>
<evidence type="ECO:0000313" key="3">
    <source>
        <dbReference type="Proteomes" id="UP000299102"/>
    </source>
</evidence>
<dbReference type="STRING" id="151549.A0A4C1Y617"/>
<dbReference type="PANTHER" id="PTHR47027">
    <property type="entry name" value="REVERSE TRANSCRIPTASE DOMAIN-CONTAINING PROTEIN"/>
    <property type="match status" value="1"/>
</dbReference>
<comment type="caution">
    <text evidence="2">The sequence shown here is derived from an EMBL/GenBank/DDBJ whole genome shotgun (WGS) entry which is preliminary data.</text>
</comment>
<accession>A0A4C1Y617</accession>
<organism evidence="2 3">
    <name type="scientific">Eumeta variegata</name>
    <name type="common">Bagworm moth</name>
    <name type="synonym">Eumeta japonica</name>
    <dbReference type="NCBI Taxonomy" id="151549"/>
    <lineage>
        <taxon>Eukaryota</taxon>
        <taxon>Metazoa</taxon>
        <taxon>Ecdysozoa</taxon>
        <taxon>Arthropoda</taxon>
        <taxon>Hexapoda</taxon>
        <taxon>Insecta</taxon>
        <taxon>Pterygota</taxon>
        <taxon>Neoptera</taxon>
        <taxon>Endopterygota</taxon>
        <taxon>Lepidoptera</taxon>
        <taxon>Glossata</taxon>
        <taxon>Ditrysia</taxon>
        <taxon>Tineoidea</taxon>
        <taxon>Psychidae</taxon>
        <taxon>Oiketicinae</taxon>
        <taxon>Eumeta</taxon>
    </lineage>
</organism>
<name>A0A4C1Y617_EUMVA</name>
<evidence type="ECO:0000259" key="1">
    <source>
        <dbReference type="Pfam" id="PF00078"/>
    </source>
</evidence>
<feature type="domain" description="Reverse transcriptase" evidence="1">
    <location>
        <begin position="8"/>
        <end position="108"/>
    </location>
</feature>
<dbReference type="OrthoDB" id="418748at2759"/>
<keyword evidence="3" id="KW-1185">Reference proteome</keyword>
<gene>
    <name evidence="2" type="ORF">EVAR_48958_1</name>
</gene>
<dbReference type="PANTHER" id="PTHR47027:SF20">
    <property type="entry name" value="REVERSE TRANSCRIPTASE-LIKE PROTEIN WITH RNA-DIRECTED DNA POLYMERASE DOMAIN"/>
    <property type="match status" value="1"/>
</dbReference>
<evidence type="ECO:0000313" key="2">
    <source>
        <dbReference type="EMBL" id="GBP70950.1"/>
    </source>
</evidence>
<protein>
    <recommendedName>
        <fullName evidence="1">Reverse transcriptase domain-containing protein</fullName>
    </recommendedName>
</protein>
<dbReference type="Proteomes" id="UP000299102">
    <property type="component" value="Unassembled WGS sequence"/>
</dbReference>
<reference evidence="2 3" key="1">
    <citation type="journal article" date="2019" name="Commun. Biol.">
        <title>The bagworm genome reveals a unique fibroin gene that provides high tensile strength.</title>
        <authorList>
            <person name="Kono N."/>
            <person name="Nakamura H."/>
            <person name="Ohtoshi R."/>
            <person name="Tomita M."/>
            <person name="Numata K."/>
            <person name="Arakawa K."/>
        </authorList>
    </citation>
    <scope>NUCLEOTIDE SEQUENCE [LARGE SCALE GENOMIC DNA]</scope>
</reference>
<sequence>MSDKSIKDTIQTVKILMKKQQASKEDLHLVFIDLEEVFDQTLRKLIWQAMRAQKISEHYIILVQDMYDRISTQVRSLAGFSKPFKVELRVHQGSALSLFLFNLSMDYLTWHM</sequence>
<dbReference type="AlphaFoldDB" id="A0A4C1Y617"/>